<name>A0AAW3PZ26_9BURK</name>
<evidence type="ECO:0000313" key="2">
    <source>
        <dbReference type="Proteomes" id="UP000070434"/>
    </source>
</evidence>
<protein>
    <recommendedName>
        <fullName evidence="3">Integrase</fullName>
    </recommendedName>
</protein>
<dbReference type="Proteomes" id="UP000070434">
    <property type="component" value="Chromosome 1"/>
</dbReference>
<evidence type="ECO:0008006" key="3">
    <source>
        <dbReference type="Google" id="ProtNLM"/>
    </source>
</evidence>
<dbReference type="AlphaFoldDB" id="A0AAW3PZ26"/>
<gene>
    <name evidence="1" type="ORF">WS64_03955</name>
</gene>
<accession>A0AAW3PZ26</accession>
<proteinExistence type="predicted"/>
<comment type="caution">
    <text evidence="1">The sequence shown here is derived from an EMBL/GenBank/DDBJ whole genome shotgun (WGS) entry which is preliminary data.</text>
</comment>
<organism evidence="1 2">
    <name type="scientific">Burkholderia anthina</name>
    <dbReference type="NCBI Taxonomy" id="179879"/>
    <lineage>
        <taxon>Bacteria</taxon>
        <taxon>Pseudomonadati</taxon>
        <taxon>Pseudomonadota</taxon>
        <taxon>Betaproteobacteria</taxon>
        <taxon>Burkholderiales</taxon>
        <taxon>Burkholderiaceae</taxon>
        <taxon>Burkholderia</taxon>
        <taxon>Burkholderia cepacia complex</taxon>
    </lineage>
</organism>
<dbReference type="EMBL" id="LNJP01000001">
    <property type="protein sequence ID" value="KWZ34748.1"/>
    <property type="molecule type" value="Genomic_DNA"/>
</dbReference>
<evidence type="ECO:0000313" key="1">
    <source>
        <dbReference type="EMBL" id="KWZ34748.1"/>
    </source>
</evidence>
<sequence length="163" mass="19515">MFLYSTRAVIKPQWAYFWEYRFLGEEEWKRTPIELTERELASWIEAVYDPIVPAQSRRIEAGKVDRNRIPLRDRRVKLKPTMPDFDAPTELELRALWREYTDPQVRSLILEILALRKSIERVQDWFDYVDKTIDNKGDLGGGQGPLQRLRHLLREEKQRATML</sequence>
<reference evidence="1 2" key="1">
    <citation type="submission" date="2015-11" db="EMBL/GenBank/DDBJ databases">
        <authorList>
            <person name="Sahl J."/>
            <person name="Wagner D."/>
            <person name="Keim P."/>
        </authorList>
    </citation>
    <scope>NUCLEOTIDE SEQUENCE [LARGE SCALE GENOMIC DNA]</scope>
    <source>
        <strain evidence="1 2">AZ-4-2-10-S1-D7</strain>
    </source>
</reference>